<organism evidence="11 12">
    <name type="scientific">Oculimacula yallundae</name>
    <dbReference type="NCBI Taxonomy" id="86028"/>
    <lineage>
        <taxon>Eukaryota</taxon>
        <taxon>Fungi</taxon>
        <taxon>Dikarya</taxon>
        <taxon>Ascomycota</taxon>
        <taxon>Pezizomycotina</taxon>
        <taxon>Leotiomycetes</taxon>
        <taxon>Helotiales</taxon>
        <taxon>Ploettnerulaceae</taxon>
        <taxon>Oculimacula</taxon>
    </lineage>
</organism>
<evidence type="ECO:0000256" key="5">
    <source>
        <dbReference type="ARBA" id="ARBA00023180"/>
    </source>
</evidence>
<keyword evidence="4 9" id="KW-0136">Cellulose degradation</keyword>
<evidence type="ECO:0000313" key="12">
    <source>
        <dbReference type="Proteomes" id="UP001595075"/>
    </source>
</evidence>
<evidence type="ECO:0000256" key="4">
    <source>
        <dbReference type="ARBA" id="ARBA00023001"/>
    </source>
</evidence>
<dbReference type="Pfam" id="PF00840">
    <property type="entry name" value="Glyco_hydro_7"/>
    <property type="match status" value="1"/>
</dbReference>
<dbReference type="InterPro" id="IPR001722">
    <property type="entry name" value="Glyco_hydro_7"/>
</dbReference>
<evidence type="ECO:0000256" key="7">
    <source>
        <dbReference type="ARBA" id="ARBA00023295"/>
    </source>
</evidence>
<keyword evidence="8 9" id="KW-0624">Polysaccharide degradation</keyword>
<reference evidence="11 12" key="1">
    <citation type="journal article" date="2024" name="Commun. Biol.">
        <title>Comparative genomic analysis of thermophilic fungi reveals convergent evolutionary adaptations and gene losses.</title>
        <authorList>
            <person name="Steindorff A.S."/>
            <person name="Aguilar-Pontes M.V."/>
            <person name="Robinson A.J."/>
            <person name="Andreopoulos B."/>
            <person name="LaButti K."/>
            <person name="Kuo A."/>
            <person name="Mondo S."/>
            <person name="Riley R."/>
            <person name="Otillar R."/>
            <person name="Haridas S."/>
            <person name="Lipzen A."/>
            <person name="Grimwood J."/>
            <person name="Schmutz J."/>
            <person name="Clum A."/>
            <person name="Reid I.D."/>
            <person name="Moisan M.C."/>
            <person name="Butler G."/>
            <person name="Nguyen T.T.M."/>
            <person name="Dewar K."/>
            <person name="Conant G."/>
            <person name="Drula E."/>
            <person name="Henrissat B."/>
            <person name="Hansel C."/>
            <person name="Singer S."/>
            <person name="Hutchinson M.I."/>
            <person name="de Vries R.P."/>
            <person name="Natvig D.O."/>
            <person name="Powell A.J."/>
            <person name="Tsang A."/>
            <person name="Grigoriev I.V."/>
        </authorList>
    </citation>
    <scope>NUCLEOTIDE SEQUENCE [LARGE SCALE GENOMIC DNA]</scope>
    <source>
        <strain evidence="11 12">CBS 494.80</strain>
    </source>
</reference>
<dbReference type="InterPro" id="IPR013320">
    <property type="entry name" value="ConA-like_dom_sf"/>
</dbReference>
<comment type="similarity">
    <text evidence="2 9">Belongs to the glycosyl hydrolase 7 (cellulase C) family.</text>
</comment>
<keyword evidence="12" id="KW-1185">Reference proteome</keyword>
<comment type="caution">
    <text evidence="11">The sequence shown here is derived from an EMBL/GenBank/DDBJ whole genome shotgun (WGS) entry which is preliminary data.</text>
</comment>
<name>A0ABR4CVD8_9HELO</name>
<proteinExistence type="inferred from homology"/>
<dbReference type="Proteomes" id="UP001595075">
    <property type="component" value="Unassembled WGS sequence"/>
</dbReference>
<protein>
    <recommendedName>
        <fullName evidence="9">Glucanase</fullName>
        <ecNumber evidence="9">3.2.1.-</ecNumber>
    </recommendedName>
</protein>
<evidence type="ECO:0000313" key="11">
    <source>
        <dbReference type="EMBL" id="KAL2073547.1"/>
    </source>
</evidence>
<dbReference type="Gene3D" id="2.70.100.10">
    <property type="entry name" value="Glycoside hydrolase, family 7, domain"/>
    <property type="match status" value="1"/>
</dbReference>
<evidence type="ECO:0000256" key="8">
    <source>
        <dbReference type="ARBA" id="ARBA00023326"/>
    </source>
</evidence>
<evidence type="ECO:0000256" key="10">
    <source>
        <dbReference type="SAM" id="SignalP"/>
    </source>
</evidence>
<feature type="chain" id="PRO_5045871666" description="Glucanase" evidence="10">
    <location>
        <begin position="21"/>
        <end position="425"/>
    </location>
</feature>
<evidence type="ECO:0000256" key="2">
    <source>
        <dbReference type="ARBA" id="ARBA00006044"/>
    </source>
</evidence>
<keyword evidence="6" id="KW-0119">Carbohydrate metabolism</keyword>
<dbReference type="PRINTS" id="PR00734">
    <property type="entry name" value="GLHYDRLASE7"/>
</dbReference>
<gene>
    <name evidence="11" type="ORF">VTL71DRAFT_10873</name>
</gene>
<evidence type="ECO:0000256" key="1">
    <source>
        <dbReference type="ARBA" id="ARBA00000966"/>
    </source>
</evidence>
<dbReference type="EC" id="3.2.1.-" evidence="9"/>
<evidence type="ECO:0000256" key="6">
    <source>
        <dbReference type="ARBA" id="ARBA00023277"/>
    </source>
</evidence>
<dbReference type="CDD" id="cd07999">
    <property type="entry name" value="GH7_CBH_EG"/>
    <property type="match status" value="1"/>
</dbReference>
<sequence length="425" mass="46586">MTRTLPFVAALLLCLEHVAAQSLSGKGKEVHPPLDTYTCTIKGGCKKQTSYIVLDSAIHPIYQKDNPNLGCGDWGSAPNKTVCPDEKTCAKNCVVDQISDYSKYGVTTKGSKLYMDMLRDDLSSLSPRAYLLDSNEHQYNMLKLTGNEFTFDVDVSKLPCGMNGALYLSEMNKFGGRAFLNKGGAELGNGYCDAQCFTFPFVDGVGNIEGKGACCNEMDIWEANRRSTSWAPHPCNVTSMYKCVGEECGFEGVCDKWGCSYNPNALGAADFYGEQPEAEVDTKRPFTVVTSFPANKRGKLVSIQRKYIQDGKIISNAVVNLPDRLKKDYADDAYCKENPGGTRRFTELGGMEEMGEAMSRGMVLAFSVWYDVGGFMQWLDGTASGSGPCNATEGDPENIKKIQPDTAVEFSEIKWGEIGSTYKTK</sequence>
<dbReference type="PANTHER" id="PTHR33753">
    <property type="entry name" value="1,4-BETA-D-GLUCAN CELLOBIOHYDROLASE B"/>
    <property type="match status" value="1"/>
</dbReference>
<dbReference type="SUPFAM" id="SSF49899">
    <property type="entry name" value="Concanavalin A-like lectins/glucanases"/>
    <property type="match status" value="1"/>
</dbReference>
<feature type="signal peptide" evidence="10">
    <location>
        <begin position="1"/>
        <end position="20"/>
    </location>
</feature>
<evidence type="ECO:0000256" key="9">
    <source>
        <dbReference type="RuleBase" id="RU361164"/>
    </source>
</evidence>
<accession>A0ABR4CVD8</accession>
<dbReference type="PANTHER" id="PTHR33753:SF1">
    <property type="entry name" value="ENDO-BETA-1,4-GLUCANASE CELB"/>
    <property type="match status" value="1"/>
</dbReference>
<evidence type="ECO:0000256" key="3">
    <source>
        <dbReference type="ARBA" id="ARBA00022801"/>
    </source>
</evidence>
<dbReference type="InterPro" id="IPR037019">
    <property type="entry name" value="Glyco_hydro_7_sf"/>
</dbReference>
<keyword evidence="7 9" id="KW-0326">Glycosidase</keyword>
<keyword evidence="3 9" id="KW-0378">Hydrolase</keyword>
<keyword evidence="5" id="KW-0325">Glycoprotein</keyword>
<dbReference type="EMBL" id="JAZHXI010000003">
    <property type="protein sequence ID" value="KAL2073547.1"/>
    <property type="molecule type" value="Genomic_DNA"/>
</dbReference>
<keyword evidence="10" id="KW-0732">Signal</keyword>
<comment type="catalytic activity">
    <reaction evidence="1">
        <text>Endohydrolysis of (1-&gt;4)-beta-D-glucosidic linkages in cellulose, lichenin and cereal beta-D-glucans.</text>
        <dbReference type="EC" id="3.2.1.4"/>
    </reaction>
</comment>